<name>A0ABV9W5X8_9ACTN</name>
<dbReference type="RefSeq" id="WP_380122877.1">
    <property type="nucleotide sequence ID" value="NZ_JBHSIU010000054.1"/>
</dbReference>
<keyword evidence="1" id="KW-0472">Membrane</keyword>
<dbReference type="EMBL" id="JBHSIU010000054">
    <property type="protein sequence ID" value="MFC5003682.1"/>
    <property type="molecule type" value="Genomic_DNA"/>
</dbReference>
<protein>
    <recommendedName>
        <fullName evidence="4">Alpha/beta hydrolase</fullName>
    </recommendedName>
</protein>
<feature type="transmembrane region" description="Helical" evidence="1">
    <location>
        <begin position="517"/>
        <end position="534"/>
    </location>
</feature>
<keyword evidence="1" id="KW-1133">Transmembrane helix</keyword>
<dbReference type="InterPro" id="IPR029058">
    <property type="entry name" value="AB_hydrolase_fold"/>
</dbReference>
<organism evidence="2 3">
    <name type="scientific">Dactylosporangium cerinum</name>
    <dbReference type="NCBI Taxonomy" id="1434730"/>
    <lineage>
        <taxon>Bacteria</taxon>
        <taxon>Bacillati</taxon>
        <taxon>Actinomycetota</taxon>
        <taxon>Actinomycetes</taxon>
        <taxon>Micromonosporales</taxon>
        <taxon>Micromonosporaceae</taxon>
        <taxon>Dactylosporangium</taxon>
    </lineage>
</organism>
<dbReference type="Proteomes" id="UP001595912">
    <property type="component" value="Unassembled WGS sequence"/>
</dbReference>
<gene>
    <name evidence="2" type="ORF">ACFPIJ_38400</name>
</gene>
<reference evidence="3" key="1">
    <citation type="journal article" date="2019" name="Int. J. Syst. Evol. Microbiol.">
        <title>The Global Catalogue of Microorganisms (GCM) 10K type strain sequencing project: providing services to taxonomists for standard genome sequencing and annotation.</title>
        <authorList>
            <consortium name="The Broad Institute Genomics Platform"/>
            <consortium name="The Broad Institute Genome Sequencing Center for Infectious Disease"/>
            <person name="Wu L."/>
            <person name="Ma J."/>
        </authorList>
    </citation>
    <scope>NUCLEOTIDE SEQUENCE [LARGE SCALE GENOMIC DNA]</scope>
    <source>
        <strain evidence="3">CGMCC 4.7152</strain>
    </source>
</reference>
<evidence type="ECO:0000313" key="3">
    <source>
        <dbReference type="Proteomes" id="UP001595912"/>
    </source>
</evidence>
<evidence type="ECO:0000256" key="1">
    <source>
        <dbReference type="SAM" id="Phobius"/>
    </source>
</evidence>
<keyword evidence="3" id="KW-1185">Reference proteome</keyword>
<keyword evidence="1" id="KW-0812">Transmembrane</keyword>
<evidence type="ECO:0000313" key="2">
    <source>
        <dbReference type="EMBL" id="MFC5003682.1"/>
    </source>
</evidence>
<dbReference type="SUPFAM" id="SSF53474">
    <property type="entry name" value="alpha/beta-Hydrolases"/>
    <property type="match status" value="2"/>
</dbReference>
<proteinExistence type="predicted"/>
<sequence>MRRLFLYVPAITGSRLLWEGLKARLETEPECQGDTFLSWPAAGRHLGKYSRGRTLEGYASNLSAHLAELDAAATARDSPYDEIILFGSSLGALVVRWAWLDGCGAFSGDALRPWAAKVTRIVLMAGINRGFSTRWESGRRSPRLLAEKLVISLASPFNFAWKDALAGAPFVTDLRLTWMRHLAEHPDRQPFVVQFLGASDRLVRREDSRDIEQFPRAAHVEVADAAHFDVLDVAGPDRDNRYLLLRSYILGAPDPTTPPPVTQEATEVVFVVHGIRAGVHGWVREVSQLVEDTGAQWRVVTPNYRYFSALAFAFPVTRRRKVRWFLDQYSGEVAQQPTANFHFVGHSNGTYLLGRALQTVPAVRFRRVYLAGSVLPATFPWHAYLRDLRRSPRIGQIRSDRGNRDIPVALLAQGLRGLRMHDVGNGGFGGFAELDAPPAIQWPFFSGGHGAPLATPERRRNVAAYITTGRADRPDGLVDSDGGLLGRMSRLSPVLLLVLTGLAAFVLATAVVAPSPASVTAALAIVAVVVALAFV</sequence>
<accession>A0ABV9W5X8</accession>
<feature type="transmembrane region" description="Helical" evidence="1">
    <location>
        <begin position="494"/>
        <end position="511"/>
    </location>
</feature>
<feature type="transmembrane region" description="Helical" evidence="1">
    <location>
        <begin position="368"/>
        <end position="385"/>
    </location>
</feature>
<comment type="caution">
    <text evidence="2">The sequence shown here is derived from an EMBL/GenBank/DDBJ whole genome shotgun (WGS) entry which is preliminary data.</text>
</comment>
<dbReference type="Gene3D" id="3.40.50.1820">
    <property type="entry name" value="alpha/beta hydrolase"/>
    <property type="match status" value="2"/>
</dbReference>
<evidence type="ECO:0008006" key="4">
    <source>
        <dbReference type="Google" id="ProtNLM"/>
    </source>
</evidence>